<reference evidence="6 7" key="1">
    <citation type="submission" date="2013-02" db="EMBL/GenBank/DDBJ databases">
        <title>The Genome Sequence of Enterococcus phoeniculicola BAA-412.</title>
        <authorList>
            <consortium name="The Broad Institute Genome Sequencing Platform"/>
            <consortium name="The Broad Institute Genome Sequencing Center for Infectious Disease"/>
            <person name="Earl A.M."/>
            <person name="Gilmore M.S."/>
            <person name="Lebreton F."/>
            <person name="Walker B."/>
            <person name="Young S.K."/>
            <person name="Zeng Q."/>
            <person name="Gargeya S."/>
            <person name="Fitzgerald M."/>
            <person name="Haas B."/>
            <person name="Abouelleil A."/>
            <person name="Alvarado L."/>
            <person name="Arachchi H.M."/>
            <person name="Berlin A.M."/>
            <person name="Chapman S.B."/>
            <person name="Dewar J."/>
            <person name="Goldberg J."/>
            <person name="Griggs A."/>
            <person name="Gujja S."/>
            <person name="Hansen M."/>
            <person name="Howarth C."/>
            <person name="Imamovic A."/>
            <person name="Larimer J."/>
            <person name="McCowan C."/>
            <person name="Murphy C."/>
            <person name="Neiman D."/>
            <person name="Pearson M."/>
            <person name="Priest M."/>
            <person name="Roberts A."/>
            <person name="Saif S."/>
            <person name="Shea T."/>
            <person name="Sisk P."/>
            <person name="Sykes S."/>
            <person name="Wortman J."/>
            <person name="Nusbaum C."/>
            <person name="Birren B."/>
        </authorList>
    </citation>
    <scope>NUCLEOTIDE SEQUENCE [LARGE SCALE GENOMIC DNA]</scope>
    <source>
        <strain evidence="6 7">ATCC BAA-412</strain>
    </source>
</reference>
<dbReference type="AlphaFoldDB" id="R3TLH2"/>
<keyword evidence="3" id="KW-0804">Transcription</keyword>
<accession>R3TLH2</accession>
<evidence type="ECO:0000256" key="2">
    <source>
        <dbReference type="ARBA" id="ARBA00023125"/>
    </source>
</evidence>
<dbReference type="Pfam" id="PF01418">
    <property type="entry name" value="HTH_6"/>
    <property type="match status" value="1"/>
</dbReference>
<dbReference type="InterPro" id="IPR009057">
    <property type="entry name" value="Homeodomain-like_sf"/>
</dbReference>
<dbReference type="InterPro" id="IPR046348">
    <property type="entry name" value="SIS_dom_sf"/>
</dbReference>
<dbReference type="Pfam" id="PF01380">
    <property type="entry name" value="SIS"/>
    <property type="match status" value="1"/>
</dbReference>
<name>R3TLH2_9ENTE</name>
<evidence type="ECO:0000259" key="4">
    <source>
        <dbReference type="PROSITE" id="PS51071"/>
    </source>
</evidence>
<dbReference type="GO" id="GO:0003677">
    <property type="term" value="F:DNA binding"/>
    <property type="evidence" value="ECO:0007669"/>
    <property type="project" value="UniProtKB-KW"/>
</dbReference>
<dbReference type="HOGENOM" id="CLU_055769_4_0_9"/>
<keyword evidence="2" id="KW-0238">DNA-binding</keyword>
<keyword evidence="7" id="KW-1185">Reference proteome</keyword>
<dbReference type="GO" id="GO:0003700">
    <property type="term" value="F:DNA-binding transcription factor activity"/>
    <property type="evidence" value="ECO:0007669"/>
    <property type="project" value="InterPro"/>
</dbReference>
<gene>
    <name evidence="6" type="ORF">UC3_02671</name>
</gene>
<dbReference type="InterPro" id="IPR000281">
    <property type="entry name" value="HTH_RpiR"/>
</dbReference>
<keyword evidence="1" id="KW-0805">Transcription regulation</keyword>
<dbReference type="GO" id="GO:1901135">
    <property type="term" value="P:carbohydrate derivative metabolic process"/>
    <property type="evidence" value="ECO:0007669"/>
    <property type="project" value="InterPro"/>
</dbReference>
<dbReference type="CDD" id="cd05013">
    <property type="entry name" value="SIS_RpiR"/>
    <property type="match status" value="1"/>
</dbReference>
<dbReference type="SUPFAM" id="SSF53697">
    <property type="entry name" value="SIS domain"/>
    <property type="match status" value="1"/>
</dbReference>
<feature type="domain" description="SIS" evidence="5">
    <location>
        <begin position="106"/>
        <end position="245"/>
    </location>
</feature>
<dbReference type="InterPro" id="IPR035472">
    <property type="entry name" value="RpiR-like_SIS"/>
</dbReference>
<dbReference type="InterPro" id="IPR001347">
    <property type="entry name" value="SIS_dom"/>
</dbReference>
<dbReference type="SUPFAM" id="SSF46689">
    <property type="entry name" value="Homeodomain-like"/>
    <property type="match status" value="1"/>
</dbReference>
<dbReference type="InterPro" id="IPR047640">
    <property type="entry name" value="RpiR-like"/>
</dbReference>
<feature type="domain" description="HTH rpiR-type" evidence="4">
    <location>
        <begin position="1"/>
        <end position="73"/>
    </location>
</feature>
<evidence type="ECO:0000259" key="5">
    <source>
        <dbReference type="PROSITE" id="PS51464"/>
    </source>
</evidence>
<evidence type="ECO:0000256" key="3">
    <source>
        <dbReference type="ARBA" id="ARBA00023163"/>
    </source>
</evidence>
<dbReference type="STRING" id="154621.RV11_GL001869"/>
<comment type="caution">
    <text evidence="6">The sequence shown here is derived from an EMBL/GenBank/DDBJ whole genome shotgun (WGS) entry which is preliminary data.</text>
</comment>
<dbReference type="PANTHER" id="PTHR30514">
    <property type="entry name" value="GLUCOKINASE"/>
    <property type="match status" value="1"/>
</dbReference>
<protein>
    <recommendedName>
        <fullName evidence="8">Phosphosugar-binding transcriptional regulator</fullName>
    </recommendedName>
</protein>
<dbReference type="Gene3D" id="3.40.50.10490">
    <property type="entry name" value="Glucose-6-phosphate isomerase like protein, domain 1"/>
    <property type="match status" value="1"/>
</dbReference>
<dbReference type="PROSITE" id="PS51071">
    <property type="entry name" value="HTH_RPIR"/>
    <property type="match status" value="1"/>
</dbReference>
<dbReference type="Gene3D" id="1.10.10.10">
    <property type="entry name" value="Winged helix-like DNA-binding domain superfamily/Winged helix DNA-binding domain"/>
    <property type="match status" value="1"/>
</dbReference>
<evidence type="ECO:0000313" key="6">
    <source>
        <dbReference type="EMBL" id="EOL42319.1"/>
    </source>
</evidence>
<dbReference type="RefSeq" id="WP_010769306.1">
    <property type="nucleotide sequence ID" value="NZ_ASWE01000001.1"/>
</dbReference>
<evidence type="ECO:0000313" key="7">
    <source>
        <dbReference type="Proteomes" id="UP000013785"/>
    </source>
</evidence>
<sequence length="254" mass="28822">MLFLKYTPELSNIDLEIYKYVATHIDQVVYMRIRDLAKNTHSSTASVLRFCKKFECEGFSEFKIKLQLYKESLKDDHPIHAVDESAFINFIHRTSESNFQETLRAAAQLLAQKELVIFIGSGSSNIIAEYGVLYFSSIFSMAFRIEDPANHPIDFFSKSLAEKVCVIALSVSGETKNIVNYLNQFLANRSTIISITNSSNSTIAKLSDVNLAYYISTEKNGDADLTSQVPALYTIEYLAKEVRKIKQFQTSEEE</sequence>
<proteinExistence type="predicted"/>
<dbReference type="EMBL" id="AJAT01000017">
    <property type="protein sequence ID" value="EOL42319.1"/>
    <property type="molecule type" value="Genomic_DNA"/>
</dbReference>
<evidence type="ECO:0008006" key="8">
    <source>
        <dbReference type="Google" id="ProtNLM"/>
    </source>
</evidence>
<dbReference type="InterPro" id="IPR036388">
    <property type="entry name" value="WH-like_DNA-bd_sf"/>
</dbReference>
<dbReference type="eggNOG" id="COG1737">
    <property type="taxonomic scope" value="Bacteria"/>
</dbReference>
<dbReference type="PATRIC" id="fig|1158610.3.peg.2653"/>
<dbReference type="PANTHER" id="PTHR30514:SF1">
    <property type="entry name" value="HTH-TYPE TRANSCRIPTIONAL REGULATOR HEXR-RELATED"/>
    <property type="match status" value="1"/>
</dbReference>
<organism evidence="6 7">
    <name type="scientific">Enterococcus phoeniculicola ATCC BAA-412</name>
    <dbReference type="NCBI Taxonomy" id="1158610"/>
    <lineage>
        <taxon>Bacteria</taxon>
        <taxon>Bacillati</taxon>
        <taxon>Bacillota</taxon>
        <taxon>Bacilli</taxon>
        <taxon>Lactobacillales</taxon>
        <taxon>Enterococcaceae</taxon>
        <taxon>Enterococcus</taxon>
    </lineage>
</organism>
<dbReference type="PROSITE" id="PS51464">
    <property type="entry name" value="SIS"/>
    <property type="match status" value="1"/>
</dbReference>
<evidence type="ECO:0000256" key="1">
    <source>
        <dbReference type="ARBA" id="ARBA00023015"/>
    </source>
</evidence>
<dbReference type="Proteomes" id="UP000013785">
    <property type="component" value="Unassembled WGS sequence"/>
</dbReference>
<dbReference type="GO" id="GO:0097367">
    <property type="term" value="F:carbohydrate derivative binding"/>
    <property type="evidence" value="ECO:0007669"/>
    <property type="project" value="InterPro"/>
</dbReference>
<dbReference type="OrthoDB" id="1648815at2"/>